<protein>
    <recommendedName>
        <fullName evidence="2">PepSY domain-containing protein</fullName>
    </recommendedName>
</protein>
<reference evidence="3 4" key="1">
    <citation type="journal article" date="2015" name="Proc. Natl. Acad. Sci. U.S.A.">
        <title>Expanded metabolic versatility of ubiquitous nitrite-oxidizing bacteria from the genus Nitrospira.</title>
        <authorList>
            <person name="Koch H."/>
            <person name="Lucker S."/>
            <person name="Albertsen M."/>
            <person name="Kitzinger K."/>
            <person name="Herbold C."/>
            <person name="Spieck E."/>
            <person name="Nielsen P.H."/>
            <person name="Wagner M."/>
            <person name="Daims H."/>
        </authorList>
    </citation>
    <scope>NUCLEOTIDE SEQUENCE [LARGE SCALE GENOMIC DNA]</scope>
    <source>
        <strain evidence="3 4">NSP M-1</strain>
    </source>
</reference>
<evidence type="ECO:0000313" key="3">
    <source>
        <dbReference type="EMBL" id="ALA58956.1"/>
    </source>
</evidence>
<name>A0A0K2GDD2_NITMO</name>
<keyword evidence="4" id="KW-1185">Reference proteome</keyword>
<gene>
    <name evidence="3" type="ORF">NITMOv2_2543</name>
</gene>
<evidence type="ECO:0000313" key="4">
    <source>
        <dbReference type="Proteomes" id="UP000069205"/>
    </source>
</evidence>
<dbReference type="Gene3D" id="3.10.450.40">
    <property type="match status" value="1"/>
</dbReference>
<sequence length="93" mass="10232">MRRFTIVTGMILAVAASPAWALFETNKELISNAKINLEDAIRNAVKEVPGRAAEADLGKNDGKTVWKIEIIDKNNKSQTVYVDAQTGMAKLEK</sequence>
<proteinExistence type="predicted"/>
<dbReference type="KEGG" id="nmv:NITMOv2_2543"/>
<dbReference type="InterPro" id="IPR025711">
    <property type="entry name" value="PepSY"/>
</dbReference>
<dbReference type="EMBL" id="CP011801">
    <property type="protein sequence ID" value="ALA58956.1"/>
    <property type="molecule type" value="Genomic_DNA"/>
</dbReference>
<keyword evidence="1" id="KW-0732">Signal</keyword>
<feature type="signal peptide" evidence="1">
    <location>
        <begin position="1"/>
        <end position="21"/>
    </location>
</feature>
<feature type="domain" description="PepSY" evidence="2">
    <location>
        <begin position="34"/>
        <end position="87"/>
    </location>
</feature>
<dbReference type="Pfam" id="PF03413">
    <property type="entry name" value="PepSY"/>
    <property type="match status" value="1"/>
</dbReference>
<dbReference type="STRING" id="42253.NITMOv2_2543"/>
<evidence type="ECO:0000259" key="2">
    <source>
        <dbReference type="Pfam" id="PF03413"/>
    </source>
</evidence>
<dbReference type="PATRIC" id="fig|42253.5.peg.2508"/>
<dbReference type="AlphaFoldDB" id="A0A0K2GDD2"/>
<evidence type="ECO:0000256" key="1">
    <source>
        <dbReference type="SAM" id="SignalP"/>
    </source>
</evidence>
<accession>A0A0K2GDD2</accession>
<dbReference type="RefSeq" id="WP_053380048.1">
    <property type="nucleotide sequence ID" value="NZ_CP011801.1"/>
</dbReference>
<organism evidence="3 4">
    <name type="scientific">Nitrospira moscoviensis</name>
    <dbReference type="NCBI Taxonomy" id="42253"/>
    <lineage>
        <taxon>Bacteria</taxon>
        <taxon>Pseudomonadati</taxon>
        <taxon>Nitrospirota</taxon>
        <taxon>Nitrospiria</taxon>
        <taxon>Nitrospirales</taxon>
        <taxon>Nitrospiraceae</taxon>
        <taxon>Nitrospira</taxon>
    </lineage>
</organism>
<dbReference type="Proteomes" id="UP000069205">
    <property type="component" value="Chromosome"/>
</dbReference>
<feature type="chain" id="PRO_5005476946" description="PepSY domain-containing protein" evidence="1">
    <location>
        <begin position="22"/>
        <end position="93"/>
    </location>
</feature>